<dbReference type="AlphaFoldDB" id="A2DRR0"/>
<dbReference type="RefSeq" id="XP_001329080.1">
    <property type="nucleotide sequence ID" value="XM_001329045.1"/>
</dbReference>
<dbReference type="EMBL" id="DS113237">
    <property type="protein sequence ID" value="EAY16857.1"/>
    <property type="molecule type" value="Genomic_DNA"/>
</dbReference>
<name>A2DRR0_TRIV3</name>
<protein>
    <submittedName>
        <fullName evidence="1">Uncharacterized protein</fullName>
    </submittedName>
</protein>
<organism evidence="1 2">
    <name type="scientific">Trichomonas vaginalis (strain ATCC PRA-98 / G3)</name>
    <dbReference type="NCBI Taxonomy" id="412133"/>
    <lineage>
        <taxon>Eukaryota</taxon>
        <taxon>Metamonada</taxon>
        <taxon>Parabasalia</taxon>
        <taxon>Trichomonadida</taxon>
        <taxon>Trichomonadidae</taxon>
        <taxon>Trichomonas</taxon>
    </lineage>
</organism>
<reference evidence="1" key="2">
    <citation type="journal article" date="2007" name="Science">
        <title>Draft genome sequence of the sexually transmitted pathogen Trichomonas vaginalis.</title>
        <authorList>
            <person name="Carlton J.M."/>
            <person name="Hirt R.P."/>
            <person name="Silva J.C."/>
            <person name="Delcher A.L."/>
            <person name="Schatz M."/>
            <person name="Zhao Q."/>
            <person name="Wortman J.R."/>
            <person name="Bidwell S.L."/>
            <person name="Alsmark U.C.M."/>
            <person name="Besteiro S."/>
            <person name="Sicheritz-Ponten T."/>
            <person name="Noel C.J."/>
            <person name="Dacks J.B."/>
            <person name="Foster P.G."/>
            <person name="Simillion C."/>
            <person name="Van de Peer Y."/>
            <person name="Miranda-Saavedra D."/>
            <person name="Barton G.J."/>
            <person name="Westrop G.D."/>
            <person name="Mueller S."/>
            <person name="Dessi D."/>
            <person name="Fiori P.L."/>
            <person name="Ren Q."/>
            <person name="Paulsen I."/>
            <person name="Zhang H."/>
            <person name="Bastida-Corcuera F.D."/>
            <person name="Simoes-Barbosa A."/>
            <person name="Brown M.T."/>
            <person name="Hayes R.D."/>
            <person name="Mukherjee M."/>
            <person name="Okumura C.Y."/>
            <person name="Schneider R."/>
            <person name="Smith A.J."/>
            <person name="Vanacova S."/>
            <person name="Villalvazo M."/>
            <person name="Haas B.J."/>
            <person name="Pertea M."/>
            <person name="Feldblyum T.V."/>
            <person name="Utterback T.R."/>
            <person name="Shu C.L."/>
            <person name="Osoegawa K."/>
            <person name="de Jong P.J."/>
            <person name="Hrdy I."/>
            <person name="Horvathova L."/>
            <person name="Zubacova Z."/>
            <person name="Dolezal P."/>
            <person name="Malik S.B."/>
            <person name="Logsdon J.M. Jr."/>
            <person name="Henze K."/>
            <person name="Gupta A."/>
            <person name="Wang C.C."/>
            <person name="Dunne R.L."/>
            <person name="Upcroft J.A."/>
            <person name="Upcroft P."/>
            <person name="White O."/>
            <person name="Salzberg S.L."/>
            <person name="Tang P."/>
            <person name="Chiu C.-H."/>
            <person name="Lee Y.-S."/>
            <person name="Embley T.M."/>
            <person name="Coombs G.H."/>
            <person name="Mottram J.C."/>
            <person name="Tachezy J."/>
            <person name="Fraser-Liggett C.M."/>
            <person name="Johnson P.J."/>
        </authorList>
    </citation>
    <scope>NUCLEOTIDE SEQUENCE [LARGE SCALE GENOMIC DNA]</scope>
    <source>
        <strain evidence="1">G3</strain>
    </source>
</reference>
<dbReference type="KEGG" id="tva:4774866"/>
<dbReference type="VEuPathDB" id="TrichDB:TVAGG3_0979140"/>
<sequence>MIMTKVTKIIQEQVNLTNCFLYFQKVFKYPNAFRVFIPFILLNKTEILDFVLYRDVPPQIINILFELDDLFESEDHKAEFLLKKILMTDKHDFQSFSLINFQKLSPLCLHNLINHQYSEEIMKNINMRMSQTPEFTKYIDDLKNQYLEVSKAEISKHKELDQYKERQQAVNTELLKHSEYLYIMTIKKDYIIADLENACTICRNASNLFIKSIEDAEKAKNLRIHIEGLMSLSEKFYTAMDWFAGQKFANTIFPGSAKSAYDFSVELQTQIKGAECMLDGIIPSAASINATLAFLSDIESTIIKNMDIIRNM</sequence>
<dbReference type="Proteomes" id="UP000001542">
    <property type="component" value="Unassembled WGS sequence"/>
</dbReference>
<reference evidence="1" key="1">
    <citation type="submission" date="2006-10" db="EMBL/GenBank/DDBJ databases">
        <authorList>
            <person name="Amadeo P."/>
            <person name="Zhao Q."/>
            <person name="Wortman J."/>
            <person name="Fraser-Liggett C."/>
            <person name="Carlton J."/>
        </authorList>
    </citation>
    <scope>NUCLEOTIDE SEQUENCE</scope>
    <source>
        <strain evidence="1">G3</strain>
    </source>
</reference>
<evidence type="ECO:0000313" key="2">
    <source>
        <dbReference type="Proteomes" id="UP000001542"/>
    </source>
</evidence>
<gene>
    <name evidence="1" type="ORF">TVAG_150080</name>
</gene>
<proteinExistence type="predicted"/>
<dbReference type="SMR" id="A2DRR0"/>
<dbReference type="VEuPathDB" id="TrichDB:TVAG_150080"/>
<evidence type="ECO:0000313" key="1">
    <source>
        <dbReference type="EMBL" id="EAY16857.1"/>
    </source>
</evidence>
<keyword evidence="2" id="KW-1185">Reference proteome</keyword>
<dbReference type="InParanoid" id="A2DRR0"/>
<accession>A2DRR0</accession>